<gene>
    <name evidence="2" type="ORF">TNCV_3222741</name>
</gene>
<keyword evidence="3" id="KW-1185">Reference proteome</keyword>
<accession>A0A8X6V1D4</accession>
<proteinExistence type="predicted"/>
<evidence type="ECO:0000313" key="2">
    <source>
        <dbReference type="EMBL" id="GFX91113.1"/>
    </source>
</evidence>
<organism evidence="2 3">
    <name type="scientific">Trichonephila clavipes</name>
    <name type="common">Golden silk orbweaver</name>
    <name type="synonym">Nephila clavipes</name>
    <dbReference type="NCBI Taxonomy" id="2585209"/>
    <lineage>
        <taxon>Eukaryota</taxon>
        <taxon>Metazoa</taxon>
        <taxon>Ecdysozoa</taxon>
        <taxon>Arthropoda</taxon>
        <taxon>Chelicerata</taxon>
        <taxon>Arachnida</taxon>
        <taxon>Araneae</taxon>
        <taxon>Araneomorphae</taxon>
        <taxon>Entelegynae</taxon>
        <taxon>Araneoidea</taxon>
        <taxon>Nephilidae</taxon>
        <taxon>Trichonephila</taxon>
    </lineage>
</organism>
<evidence type="ECO:0000256" key="1">
    <source>
        <dbReference type="SAM" id="MobiDB-lite"/>
    </source>
</evidence>
<evidence type="ECO:0000313" key="3">
    <source>
        <dbReference type="Proteomes" id="UP000887159"/>
    </source>
</evidence>
<dbReference type="AlphaFoldDB" id="A0A8X6V1D4"/>
<comment type="caution">
    <text evidence="2">The sequence shown here is derived from an EMBL/GenBank/DDBJ whole genome shotgun (WGS) entry which is preliminary data.</text>
</comment>
<feature type="region of interest" description="Disordered" evidence="1">
    <location>
        <begin position="34"/>
        <end position="67"/>
    </location>
</feature>
<reference evidence="2" key="1">
    <citation type="submission" date="2020-08" db="EMBL/GenBank/DDBJ databases">
        <title>Multicomponent nature underlies the extraordinary mechanical properties of spider dragline silk.</title>
        <authorList>
            <person name="Kono N."/>
            <person name="Nakamura H."/>
            <person name="Mori M."/>
            <person name="Yoshida Y."/>
            <person name="Ohtoshi R."/>
            <person name="Malay A.D."/>
            <person name="Moran D.A.P."/>
            <person name="Tomita M."/>
            <person name="Numata K."/>
            <person name="Arakawa K."/>
        </authorList>
    </citation>
    <scope>NUCLEOTIDE SEQUENCE</scope>
</reference>
<name>A0A8X6V1D4_TRICX</name>
<protein>
    <submittedName>
        <fullName evidence="2">Uncharacterized protein</fullName>
    </submittedName>
</protein>
<sequence>METPTPIPKSAVTWEVTNHFRNILLDRCVKTGAQIRGPKPYNPVDAETTAVSETPSEDENQTVSSNHTVPELLVLRCNPSKARDEPRIVFHLTTIHLFPTKNPWKSKETK</sequence>
<dbReference type="Proteomes" id="UP000887159">
    <property type="component" value="Unassembled WGS sequence"/>
</dbReference>
<dbReference type="EMBL" id="BMAU01021118">
    <property type="protein sequence ID" value="GFX91113.1"/>
    <property type="molecule type" value="Genomic_DNA"/>
</dbReference>